<dbReference type="KEGG" id="tes:BW730_13940"/>
<dbReference type="Pfam" id="PF01408">
    <property type="entry name" value="GFO_IDH_MocA"/>
    <property type="match status" value="1"/>
</dbReference>
<dbReference type="OrthoDB" id="9815825at2"/>
<evidence type="ECO:0000259" key="2">
    <source>
        <dbReference type="Pfam" id="PF22725"/>
    </source>
</evidence>
<evidence type="ECO:0000259" key="1">
    <source>
        <dbReference type="Pfam" id="PF01408"/>
    </source>
</evidence>
<dbReference type="GO" id="GO:0000166">
    <property type="term" value="F:nucleotide binding"/>
    <property type="evidence" value="ECO:0007669"/>
    <property type="project" value="InterPro"/>
</dbReference>
<keyword evidence="4" id="KW-1185">Reference proteome</keyword>
<dbReference type="Pfam" id="PF22725">
    <property type="entry name" value="GFO_IDH_MocA_C3"/>
    <property type="match status" value="1"/>
</dbReference>
<reference evidence="4" key="1">
    <citation type="submission" date="2017-02" db="EMBL/GenBank/DDBJ databases">
        <title>Tessaracoccus aquaemaris sp. nov., isolated from the intestine of a Korean rockfish, Sebastes schlegelii, in a marine aquaculture pond.</title>
        <authorList>
            <person name="Tak E.J."/>
            <person name="Bae J.-W."/>
        </authorList>
    </citation>
    <scope>NUCLEOTIDE SEQUENCE [LARGE SCALE GENOMIC DNA]</scope>
    <source>
        <strain evidence="4">NSG39</strain>
    </source>
</reference>
<dbReference type="InterPro" id="IPR051450">
    <property type="entry name" value="Gfo/Idh/MocA_Oxidoreductases"/>
</dbReference>
<feature type="domain" description="Gfo/Idh/MocA-like oxidoreductase N-terminal" evidence="1">
    <location>
        <begin position="3"/>
        <end position="120"/>
    </location>
</feature>
<dbReference type="AlphaFoldDB" id="A0A1Q2CQP8"/>
<evidence type="ECO:0008006" key="5">
    <source>
        <dbReference type="Google" id="ProtNLM"/>
    </source>
</evidence>
<dbReference type="SUPFAM" id="SSF55347">
    <property type="entry name" value="Glyceraldehyde-3-phosphate dehydrogenase-like, C-terminal domain"/>
    <property type="match status" value="1"/>
</dbReference>
<dbReference type="PANTHER" id="PTHR43377:SF1">
    <property type="entry name" value="BILIVERDIN REDUCTASE A"/>
    <property type="match status" value="1"/>
</dbReference>
<dbReference type="SUPFAM" id="SSF51735">
    <property type="entry name" value="NAD(P)-binding Rossmann-fold domains"/>
    <property type="match status" value="1"/>
</dbReference>
<dbReference type="InterPro" id="IPR055170">
    <property type="entry name" value="GFO_IDH_MocA-like_dom"/>
</dbReference>
<evidence type="ECO:0000313" key="4">
    <source>
        <dbReference type="Proteomes" id="UP000188145"/>
    </source>
</evidence>
<dbReference type="PANTHER" id="PTHR43377">
    <property type="entry name" value="BILIVERDIN REDUCTASE A"/>
    <property type="match status" value="1"/>
</dbReference>
<dbReference type="EMBL" id="CP019606">
    <property type="protein sequence ID" value="AQP48443.1"/>
    <property type="molecule type" value="Genomic_DNA"/>
</dbReference>
<accession>A0A1Q2CQP8</accession>
<proteinExistence type="predicted"/>
<dbReference type="Gene3D" id="3.30.360.10">
    <property type="entry name" value="Dihydrodipicolinate Reductase, domain 2"/>
    <property type="match status" value="1"/>
</dbReference>
<gene>
    <name evidence="3" type="ORF">BW730_13940</name>
</gene>
<sequence length="336" mass="35620">MSLNIAVVGAGFMGELHARTVKESTAATLVGVVDLNETVGRPVAEGLGVAYLPSVAEALAGGTVDAFIVALPDKLHEDAAVEILRAGKPVLLEKPMAHTLEVARRIAAAAEEGGARLMVGQIMRFDPRYAGAAAAVRDGKIGEPLHFKAGRIASRAVGTRMNGSSSVLFYVGIHDVDAVQWITGQPITRVYSRAVRKLMPSLGVESEDAILSVVDLANGGVGELFNGWTRPEDTPVQIDGRLELFGTEGIVEIDVRDHGMKIYGKDAFELPDALHWPEVNGLIGGDLAAEVAHFVDAVAHDKPFVITVEEALRDVAVNDAILRSVDSGVPEDVEQI</sequence>
<dbReference type="STRING" id="1332264.BW730_13940"/>
<name>A0A1Q2CQP8_9ACTN</name>
<evidence type="ECO:0000313" key="3">
    <source>
        <dbReference type="EMBL" id="AQP48443.1"/>
    </source>
</evidence>
<dbReference type="Proteomes" id="UP000188145">
    <property type="component" value="Chromosome"/>
</dbReference>
<protein>
    <recommendedName>
        <fullName evidence="5">Dehydrogenase</fullName>
    </recommendedName>
</protein>
<organism evidence="3 4">
    <name type="scientific">Tessaracoccus aquimaris</name>
    <dbReference type="NCBI Taxonomy" id="1332264"/>
    <lineage>
        <taxon>Bacteria</taxon>
        <taxon>Bacillati</taxon>
        <taxon>Actinomycetota</taxon>
        <taxon>Actinomycetes</taxon>
        <taxon>Propionibacteriales</taxon>
        <taxon>Propionibacteriaceae</taxon>
        <taxon>Tessaracoccus</taxon>
    </lineage>
</organism>
<dbReference type="RefSeq" id="WP_077686777.1">
    <property type="nucleotide sequence ID" value="NZ_CP019606.1"/>
</dbReference>
<dbReference type="InterPro" id="IPR000683">
    <property type="entry name" value="Gfo/Idh/MocA-like_OxRdtase_N"/>
</dbReference>
<feature type="domain" description="GFO/IDH/MocA-like oxidoreductase" evidence="2">
    <location>
        <begin position="132"/>
        <end position="251"/>
    </location>
</feature>
<dbReference type="Gene3D" id="3.40.50.720">
    <property type="entry name" value="NAD(P)-binding Rossmann-like Domain"/>
    <property type="match status" value="1"/>
</dbReference>
<dbReference type="InterPro" id="IPR036291">
    <property type="entry name" value="NAD(P)-bd_dom_sf"/>
</dbReference>